<reference evidence="1 2" key="1">
    <citation type="submission" date="2018-03" db="EMBL/GenBank/DDBJ databases">
        <title>Genomic Encyclopedia of Archaeal and Bacterial Type Strains, Phase II (KMG-II): from individual species to whole genera.</title>
        <authorList>
            <person name="Goeker M."/>
        </authorList>
    </citation>
    <scope>NUCLEOTIDE SEQUENCE [LARGE SCALE GENOMIC DNA]</scope>
    <source>
        <strain evidence="1 2">DSM 28354</strain>
    </source>
</reference>
<dbReference type="OrthoDB" id="9943184at2"/>
<organism evidence="1 2">
    <name type="scientific">Spirosoma oryzae</name>
    <dbReference type="NCBI Taxonomy" id="1469603"/>
    <lineage>
        <taxon>Bacteria</taxon>
        <taxon>Pseudomonadati</taxon>
        <taxon>Bacteroidota</taxon>
        <taxon>Cytophagia</taxon>
        <taxon>Cytophagales</taxon>
        <taxon>Cytophagaceae</taxon>
        <taxon>Spirosoma</taxon>
    </lineage>
</organism>
<protein>
    <submittedName>
        <fullName evidence="1">Uncharacterized protein</fullName>
    </submittedName>
</protein>
<gene>
    <name evidence="1" type="ORF">CLV58_101205</name>
</gene>
<name>A0A2T0TNE2_9BACT</name>
<dbReference type="Proteomes" id="UP000238375">
    <property type="component" value="Unassembled WGS sequence"/>
</dbReference>
<dbReference type="EMBL" id="PVTE01000001">
    <property type="protein sequence ID" value="PRY47139.1"/>
    <property type="molecule type" value="Genomic_DNA"/>
</dbReference>
<evidence type="ECO:0000313" key="1">
    <source>
        <dbReference type="EMBL" id="PRY47139.1"/>
    </source>
</evidence>
<sequence>MFKITLRLYRSQFAAFIGFIPDPRNLSFRESLGLRIEELILLDYRAKLTPAQVFTWRNRPTTKRFAVTISLQVARALYAELQAHQLTPELQGLLCELDQELVNAGLTD</sequence>
<evidence type="ECO:0000313" key="2">
    <source>
        <dbReference type="Proteomes" id="UP000238375"/>
    </source>
</evidence>
<dbReference type="RefSeq" id="WP_106135893.1">
    <property type="nucleotide sequence ID" value="NZ_PVTE01000001.1"/>
</dbReference>
<accession>A0A2T0TNE2</accession>
<keyword evidence="2" id="KW-1185">Reference proteome</keyword>
<comment type="caution">
    <text evidence="1">The sequence shown here is derived from an EMBL/GenBank/DDBJ whole genome shotgun (WGS) entry which is preliminary data.</text>
</comment>
<dbReference type="AlphaFoldDB" id="A0A2T0TNE2"/>
<proteinExistence type="predicted"/>